<sequence>MKRYITLILLIICTSCLYGIEKINISKVDTSGTCYSAVLDTAVNPYSLGIAGNWRPQATYVYYSTRNEQNATTDINIRTAGTISSFIPFWKFQSGHLQADPDTTVWFWNQQSTIFNGKGFELENKDALERYNAGIYGYDNELPVAVIQNARYREVVFEGFEDYGYGMAAYDTVCPVSKGFDFLSYKSKFDNTIAHSGRYCLRIPATESISIGANVTANDVTDFSFNINRKTMACISGTGLQSIRANSQVIIPPFAPFPGKRMLVSAWVKEQSDCNCTSYTKSAIILRAGTTNVTCTPSGQIIDGWQHIEGSVLIPAAATFFTVEFQASSNTAVYFDDIRIHPFNANMQSYVYDPVTLRLMAQMDENNFASFYEYDDDGTLIRVKKETERGIKTIQETRSALIKDENP</sequence>
<name>A0A1M7A3A6_9BACT</name>
<evidence type="ECO:0008006" key="3">
    <source>
        <dbReference type="Google" id="ProtNLM"/>
    </source>
</evidence>
<dbReference type="EMBL" id="FRBL01000003">
    <property type="protein sequence ID" value="SHL37232.1"/>
    <property type="molecule type" value="Genomic_DNA"/>
</dbReference>
<dbReference type="Gene3D" id="2.60.120.260">
    <property type="entry name" value="Galactose-binding domain-like"/>
    <property type="match status" value="1"/>
</dbReference>
<dbReference type="OrthoDB" id="627712at2"/>
<protein>
    <recommendedName>
        <fullName evidence="3">YD repeat-containing protein</fullName>
    </recommendedName>
</protein>
<dbReference type="RefSeq" id="WP_073079775.1">
    <property type="nucleotide sequence ID" value="NZ_FRBL01000003.1"/>
</dbReference>
<dbReference type="Proteomes" id="UP000184420">
    <property type="component" value="Unassembled WGS sequence"/>
</dbReference>
<proteinExistence type="predicted"/>
<gene>
    <name evidence="1" type="ORF">SAMN05444266_103109</name>
</gene>
<accession>A0A1M7A3A6</accession>
<dbReference type="AlphaFoldDB" id="A0A1M7A3A6"/>
<reference evidence="1 2" key="1">
    <citation type="submission" date="2016-11" db="EMBL/GenBank/DDBJ databases">
        <authorList>
            <person name="Jaros S."/>
            <person name="Januszkiewicz K."/>
            <person name="Wedrychowicz H."/>
        </authorList>
    </citation>
    <scope>NUCLEOTIDE SEQUENCE [LARGE SCALE GENOMIC DNA]</scope>
    <source>
        <strain evidence="1 2">DSM 27406</strain>
    </source>
</reference>
<evidence type="ECO:0000313" key="1">
    <source>
        <dbReference type="EMBL" id="SHL37232.1"/>
    </source>
</evidence>
<evidence type="ECO:0000313" key="2">
    <source>
        <dbReference type="Proteomes" id="UP000184420"/>
    </source>
</evidence>
<dbReference type="STRING" id="1419482.SAMN05444266_103109"/>
<keyword evidence="2" id="KW-1185">Reference proteome</keyword>
<organism evidence="1 2">
    <name type="scientific">Chitinophaga jiangningensis</name>
    <dbReference type="NCBI Taxonomy" id="1419482"/>
    <lineage>
        <taxon>Bacteria</taxon>
        <taxon>Pseudomonadati</taxon>
        <taxon>Bacteroidota</taxon>
        <taxon>Chitinophagia</taxon>
        <taxon>Chitinophagales</taxon>
        <taxon>Chitinophagaceae</taxon>
        <taxon>Chitinophaga</taxon>
    </lineage>
</organism>